<dbReference type="Pfam" id="PF01237">
    <property type="entry name" value="Oxysterol_BP"/>
    <property type="match status" value="1"/>
</dbReference>
<dbReference type="AlphaFoldDB" id="A0AAV4VC49"/>
<accession>A0AAV4VC49</accession>
<dbReference type="PANTHER" id="PTHR10972:SF209">
    <property type="entry name" value="OXYSTEROL-BINDING PROTEIN"/>
    <property type="match status" value="1"/>
</dbReference>
<dbReference type="Proteomes" id="UP001054837">
    <property type="component" value="Unassembled WGS sequence"/>
</dbReference>
<dbReference type="PANTHER" id="PTHR10972">
    <property type="entry name" value="OXYSTEROL-BINDING PROTEIN-RELATED"/>
    <property type="match status" value="1"/>
</dbReference>
<dbReference type="GO" id="GO:0032934">
    <property type="term" value="F:sterol binding"/>
    <property type="evidence" value="ECO:0007669"/>
    <property type="project" value="TreeGrafter"/>
</dbReference>
<dbReference type="GO" id="GO:0005829">
    <property type="term" value="C:cytosol"/>
    <property type="evidence" value="ECO:0007669"/>
    <property type="project" value="TreeGrafter"/>
</dbReference>
<reference evidence="1 2" key="1">
    <citation type="submission" date="2021-06" db="EMBL/GenBank/DDBJ databases">
        <title>Caerostris darwini draft genome.</title>
        <authorList>
            <person name="Kono N."/>
            <person name="Arakawa K."/>
        </authorList>
    </citation>
    <scope>NUCLEOTIDE SEQUENCE [LARGE SCALE GENOMIC DNA]</scope>
</reference>
<name>A0AAV4VC49_9ARAC</name>
<dbReference type="InterPro" id="IPR037239">
    <property type="entry name" value="OSBP_sf"/>
</dbReference>
<protein>
    <submittedName>
        <fullName evidence="1">Uncharacterized protein</fullName>
    </submittedName>
</protein>
<dbReference type="InterPro" id="IPR000648">
    <property type="entry name" value="Oxysterol-bd"/>
</dbReference>
<organism evidence="1 2">
    <name type="scientific">Caerostris darwini</name>
    <dbReference type="NCBI Taxonomy" id="1538125"/>
    <lineage>
        <taxon>Eukaryota</taxon>
        <taxon>Metazoa</taxon>
        <taxon>Ecdysozoa</taxon>
        <taxon>Arthropoda</taxon>
        <taxon>Chelicerata</taxon>
        <taxon>Arachnida</taxon>
        <taxon>Araneae</taxon>
        <taxon>Araneomorphae</taxon>
        <taxon>Entelegynae</taxon>
        <taxon>Araneoidea</taxon>
        <taxon>Araneidae</taxon>
        <taxon>Caerostris</taxon>
    </lineage>
</organism>
<sequence length="70" mass="8166">MRNPFFPSLLDPVMKCVVFPSFQELSSITMPVEFNEPLSFLQRISEYMEYSYLLKTAAGCDDPLQRLQVR</sequence>
<keyword evidence="2" id="KW-1185">Reference proteome</keyword>
<evidence type="ECO:0000313" key="1">
    <source>
        <dbReference type="EMBL" id="GIY67080.1"/>
    </source>
</evidence>
<comment type="caution">
    <text evidence="1">The sequence shown here is derived from an EMBL/GenBank/DDBJ whole genome shotgun (WGS) entry which is preliminary data.</text>
</comment>
<dbReference type="SUPFAM" id="SSF144000">
    <property type="entry name" value="Oxysterol-binding protein-like"/>
    <property type="match status" value="1"/>
</dbReference>
<dbReference type="EMBL" id="BPLQ01012686">
    <property type="protein sequence ID" value="GIY67080.1"/>
    <property type="molecule type" value="Genomic_DNA"/>
</dbReference>
<dbReference type="GO" id="GO:0005886">
    <property type="term" value="C:plasma membrane"/>
    <property type="evidence" value="ECO:0007669"/>
    <property type="project" value="TreeGrafter"/>
</dbReference>
<proteinExistence type="predicted"/>
<evidence type="ECO:0000313" key="2">
    <source>
        <dbReference type="Proteomes" id="UP001054837"/>
    </source>
</evidence>
<gene>
    <name evidence="1" type="ORF">CDAR_280951</name>
</gene>
<dbReference type="GO" id="GO:0097038">
    <property type="term" value="C:perinuclear endoplasmic reticulum"/>
    <property type="evidence" value="ECO:0007669"/>
    <property type="project" value="TreeGrafter"/>
</dbReference>